<evidence type="ECO:0000256" key="6">
    <source>
        <dbReference type="ARBA" id="ARBA00023160"/>
    </source>
</evidence>
<evidence type="ECO:0000256" key="2">
    <source>
        <dbReference type="ARBA" id="ARBA00022516"/>
    </source>
</evidence>
<comment type="function">
    <text evidence="7">Carrier of the growing fatty acid chain in fatty acid biosynthesis.</text>
</comment>
<comment type="PTM">
    <text evidence="7">4'-phosphopantetheine is transferred from CoA to a specific serine of apo-ACP by AcpS. This modification is essential for activity because fatty acids are bound in thioester linkage to the sulfhydryl of the prosthetic group.</text>
</comment>
<dbReference type="InterPro" id="IPR003231">
    <property type="entry name" value="ACP"/>
</dbReference>
<keyword evidence="2 7" id="KW-0444">Lipid biosynthesis</keyword>
<keyword evidence="3 7" id="KW-0597">Phosphoprotein</keyword>
<organism evidence="9 10">
    <name type="scientific">Solirubrobacter pauli</name>
    <dbReference type="NCBI Taxonomy" id="166793"/>
    <lineage>
        <taxon>Bacteria</taxon>
        <taxon>Bacillati</taxon>
        <taxon>Actinomycetota</taxon>
        <taxon>Thermoleophilia</taxon>
        <taxon>Solirubrobacterales</taxon>
        <taxon>Solirubrobacteraceae</taxon>
        <taxon>Solirubrobacter</taxon>
    </lineage>
</organism>
<reference evidence="9 10" key="1">
    <citation type="submission" date="2018-10" db="EMBL/GenBank/DDBJ databases">
        <title>Genomic Encyclopedia of Archaeal and Bacterial Type Strains, Phase II (KMG-II): from individual species to whole genera.</title>
        <authorList>
            <person name="Goeker M."/>
        </authorList>
    </citation>
    <scope>NUCLEOTIDE SEQUENCE [LARGE SCALE GENOMIC DNA]</scope>
    <source>
        <strain evidence="9 10">DSM 14954</strain>
    </source>
</reference>
<keyword evidence="5 7" id="KW-0443">Lipid metabolism</keyword>
<dbReference type="GO" id="GO:0000036">
    <property type="term" value="F:acyl carrier activity"/>
    <property type="evidence" value="ECO:0007669"/>
    <property type="project" value="UniProtKB-UniRule"/>
</dbReference>
<proteinExistence type="inferred from homology"/>
<dbReference type="HAMAP" id="MF_01217">
    <property type="entry name" value="Acyl_carrier"/>
    <property type="match status" value="1"/>
</dbReference>
<sequence length="82" mass="8801">MANAITEEAVQKTVYEALPQFGVDEGDITREATFEDLDVDSLDLAELSQIIEDEYGVALKGDDVGKIKTVGDAIDLVVQKGA</sequence>
<name>A0A660LHT8_9ACTN</name>
<dbReference type="SUPFAM" id="SSF47336">
    <property type="entry name" value="ACP-like"/>
    <property type="match status" value="1"/>
</dbReference>
<keyword evidence="1 7" id="KW-0596">Phosphopantetheine</keyword>
<dbReference type="UniPathway" id="UPA00094"/>
<keyword evidence="7" id="KW-0963">Cytoplasm</keyword>
<feature type="domain" description="Carrier" evidence="8">
    <location>
        <begin position="4"/>
        <end position="81"/>
    </location>
</feature>
<dbReference type="GO" id="GO:0005829">
    <property type="term" value="C:cytosol"/>
    <property type="evidence" value="ECO:0007669"/>
    <property type="project" value="TreeGrafter"/>
</dbReference>
<dbReference type="GO" id="GO:0016020">
    <property type="term" value="C:membrane"/>
    <property type="evidence" value="ECO:0007669"/>
    <property type="project" value="GOC"/>
</dbReference>
<gene>
    <name evidence="7" type="primary">acpP</name>
    <name evidence="9" type="ORF">C8N24_3361</name>
</gene>
<evidence type="ECO:0000256" key="5">
    <source>
        <dbReference type="ARBA" id="ARBA00023098"/>
    </source>
</evidence>
<dbReference type="InterPro" id="IPR036736">
    <property type="entry name" value="ACP-like_sf"/>
</dbReference>
<evidence type="ECO:0000256" key="7">
    <source>
        <dbReference type="HAMAP-Rule" id="MF_01217"/>
    </source>
</evidence>
<dbReference type="InterPro" id="IPR009081">
    <property type="entry name" value="PP-bd_ACP"/>
</dbReference>
<dbReference type="Gene3D" id="1.10.1200.10">
    <property type="entry name" value="ACP-like"/>
    <property type="match status" value="1"/>
</dbReference>
<dbReference type="Pfam" id="PF00550">
    <property type="entry name" value="PP-binding"/>
    <property type="match status" value="1"/>
</dbReference>
<dbReference type="AlphaFoldDB" id="A0A660LHT8"/>
<comment type="caution">
    <text evidence="9">The sequence shown here is derived from an EMBL/GenBank/DDBJ whole genome shotgun (WGS) entry which is preliminary data.</text>
</comment>
<keyword evidence="10" id="KW-1185">Reference proteome</keyword>
<evidence type="ECO:0000259" key="8">
    <source>
        <dbReference type="PROSITE" id="PS50075"/>
    </source>
</evidence>
<feature type="modified residue" description="O-(pantetheine 4'-phosphoryl)serine" evidence="7">
    <location>
        <position position="41"/>
    </location>
</feature>
<evidence type="ECO:0000313" key="9">
    <source>
        <dbReference type="EMBL" id="RKQ93493.1"/>
    </source>
</evidence>
<keyword evidence="6 7" id="KW-0275">Fatty acid biosynthesis</keyword>
<evidence type="ECO:0000256" key="3">
    <source>
        <dbReference type="ARBA" id="ARBA00022553"/>
    </source>
</evidence>
<dbReference type="GO" id="GO:0009245">
    <property type="term" value="P:lipid A biosynthetic process"/>
    <property type="evidence" value="ECO:0007669"/>
    <property type="project" value="TreeGrafter"/>
</dbReference>
<dbReference type="Proteomes" id="UP000278962">
    <property type="component" value="Unassembled WGS sequence"/>
</dbReference>
<dbReference type="PANTHER" id="PTHR20863:SF76">
    <property type="entry name" value="CARRIER DOMAIN-CONTAINING PROTEIN"/>
    <property type="match status" value="1"/>
</dbReference>
<evidence type="ECO:0000313" key="10">
    <source>
        <dbReference type="Proteomes" id="UP000278962"/>
    </source>
</evidence>
<dbReference type="RefSeq" id="WP_121251668.1">
    <property type="nucleotide sequence ID" value="NZ_RBIL01000001.1"/>
</dbReference>
<protein>
    <recommendedName>
        <fullName evidence="7">Acyl carrier protein</fullName>
        <shortName evidence="7">ACP</shortName>
    </recommendedName>
</protein>
<dbReference type="OrthoDB" id="5244566at2"/>
<evidence type="ECO:0000256" key="1">
    <source>
        <dbReference type="ARBA" id="ARBA00022450"/>
    </source>
</evidence>
<accession>A0A660LHT8</accession>
<dbReference type="PROSITE" id="PS50075">
    <property type="entry name" value="CARRIER"/>
    <property type="match status" value="1"/>
</dbReference>
<comment type="pathway">
    <text evidence="7">Lipid metabolism; fatty acid biosynthesis.</text>
</comment>
<comment type="similarity">
    <text evidence="7">Belongs to the acyl carrier protein (ACP) family.</text>
</comment>
<keyword evidence="4 7" id="KW-0276">Fatty acid metabolism</keyword>
<dbReference type="GO" id="GO:0000035">
    <property type="term" value="F:acyl binding"/>
    <property type="evidence" value="ECO:0007669"/>
    <property type="project" value="TreeGrafter"/>
</dbReference>
<comment type="subcellular location">
    <subcellularLocation>
        <location evidence="7">Cytoplasm</location>
    </subcellularLocation>
</comment>
<dbReference type="PANTHER" id="PTHR20863">
    <property type="entry name" value="ACYL CARRIER PROTEIN"/>
    <property type="match status" value="1"/>
</dbReference>
<dbReference type="EMBL" id="RBIL01000001">
    <property type="protein sequence ID" value="RKQ93493.1"/>
    <property type="molecule type" value="Genomic_DNA"/>
</dbReference>
<evidence type="ECO:0000256" key="4">
    <source>
        <dbReference type="ARBA" id="ARBA00022832"/>
    </source>
</evidence>